<reference evidence="2" key="1">
    <citation type="journal article" date="2014" name="Genome Biol. Evol.">
        <title>Pangenome evidence for extensive interdomain horizontal transfer affecting lineage core and shell genes in uncultured planktonic thaumarchaeota and euryarchaeota.</title>
        <authorList>
            <person name="Deschamps P."/>
            <person name="Zivanovic Y."/>
            <person name="Moreira D."/>
            <person name="Rodriguez-Valera F."/>
            <person name="Lopez-Garcia P."/>
        </authorList>
    </citation>
    <scope>NUCLEOTIDE SEQUENCE</scope>
</reference>
<feature type="region of interest" description="Disordered" evidence="1">
    <location>
        <begin position="36"/>
        <end position="56"/>
    </location>
</feature>
<evidence type="ECO:0000256" key="1">
    <source>
        <dbReference type="SAM" id="MobiDB-lite"/>
    </source>
</evidence>
<name>A0A075I7B6_9EURY</name>
<proteinExistence type="predicted"/>
<protein>
    <submittedName>
        <fullName evidence="2">Uncharacterized protein</fullName>
    </submittedName>
</protein>
<sequence>MDCHQHHHHIADSPMKFLAGSERFLLGLQVACLTARPPQSNHEQKSEQTGPSMEVTGDEVGCRFEAFESGSRDVRSKCECNHTDDRCHHPVTGCLVNIQGSGPLCASQ</sequence>
<organism evidence="2">
    <name type="scientific">uncultured marine group II/III euryarchaeote SAT1000_19_E11</name>
    <dbReference type="NCBI Taxonomy" id="1456566"/>
    <lineage>
        <taxon>Archaea</taxon>
        <taxon>Methanobacteriati</taxon>
        <taxon>Methanobacteriota</taxon>
        <taxon>environmental samples</taxon>
    </lineage>
</organism>
<accession>A0A075I7B6</accession>
<feature type="compositionally biased region" description="Polar residues" evidence="1">
    <location>
        <begin position="37"/>
        <end position="51"/>
    </location>
</feature>
<evidence type="ECO:0000313" key="2">
    <source>
        <dbReference type="EMBL" id="AIF23874.1"/>
    </source>
</evidence>
<dbReference type="AlphaFoldDB" id="A0A075I7B6"/>
<dbReference type="EMBL" id="KF901243">
    <property type="protein sequence ID" value="AIF23874.1"/>
    <property type="molecule type" value="Genomic_DNA"/>
</dbReference>